<dbReference type="Proteomes" id="UP000766336">
    <property type="component" value="Unassembled WGS sequence"/>
</dbReference>
<gene>
    <name evidence="1" type="ORF">KHU32_19125</name>
</gene>
<organism evidence="1 2">
    <name type="scientific">Roseococcus pinisoli</name>
    <dbReference type="NCBI Taxonomy" id="2835040"/>
    <lineage>
        <taxon>Bacteria</taxon>
        <taxon>Pseudomonadati</taxon>
        <taxon>Pseudomonadota</taxon>
        <taxon>Alphaproteobacteria</taxon>
        <taxon>Acetobacterales</taxon>
        <taxon>Roseomonadaceae</taxon>
        <taxon>Roseococcus</taxon>
    </lineage>
</organism>
<dbReference type="GO" id="GO:0003677">
    <property type="term" value="F:DNA binding"/>
    <property type="evidence" value="ECO:0007669"/>
    <property type="project" value="UniProtKB-KW"/>
</dbReference>
<dbReference type="RefSeq" id="WP_213671768.1">
    <property type="nucleotide sequence ID" value="NZ_JAHCDA010000004.1"/>
</dbReference>
<sequence length="111" mass="12864">MIARLRKICLALPEAEERVTWERPTFRVRDKIFCMGFPDAPACWFKAPQGSQELLIEADGARFFRPPYLGHKGWVGMKLDGRPDWQEVEAFIRRSYSLIAPKVLARQIVTD</sequence>
<evidence type="ECO:0000313" key="1">
    <source>
        <dbReference type="EMBL" id="MBS7813066.1"/>
    </source>
</evidence>
<comment type="caution">
    <text evidence="1">The sequence shown here is derived from an EMBL/GenBank/DDBJ whole genome shotgun (WGS) entry which is preliminary data.</text>
</comment>
<keyword evidence="1" id="KW-0238">DNA-binding</keyword>
<protein>
    <submittedName>
        <fullName evidence="1">MmcQ/YjbR family DNA-binding protein</fullName>
    </submittedName>
</protein>
<dbReference type="Gene3D" id="3.90.1150.30">
    <property type="match status" value="1"/>
</dbReference>
<dbReference type="EMBL" id="JAHCDA010000004">
    <property type="protein sequence ID" value="MBS7813066.1"/>
    <property type="molecule type" value="Genomic_DNA"/>
</dbReference>
<dbReference type="InterPro" id="IPR058532">
    <property type="entry name" value="YjbR/MT2646/Rv2570-like"/>
</dbReference>
<dbReference type="SUPFAM" id="SSF142906">
    <property type="entry name" value="YjbR-like"/>
    <property type="match status" value="1"/>
</dbReference>
<name>A0ABS5QHF3_9PROT</name>
<dbReference type="InterPro" id="IPR038056">
    <property type="entry name" value="YjbR-like_sf"/>
</dbReference>
<evidence type="ECO:0000313" key="2">
    <source>
        <dbReference type="Proteomes" id="UP000766336"/>
    </source>
</evidence>
<keyword evidence="2" id="KW-1185">Reference proteome</keyword>
<reference evidence="1 2" key="1">
    <citation type="submission" date="2021-05" db="EMBL/GenBank/DDBJ databases">
        <title>Roseococcus sp. XZZS9, whole genome shotgun sequencing project.</title>
        <authorList>
            <person name="Zhao G."/>
            <person name="Shen L."/>
        </authorList>
    </citation>
    <scope>NUCLEOTIDE SEQUENCE [LARGE SCALE GENOMIC DNA]</scope>
    <source>
        <strain evidence="1 2">XZZS9</strain>
    </source>
</reference>
<proteinExistence type="predicted"/>
<dbReference type="Pfam" id="PF04237">
    <property type="entry name" value="YjbR"/>
    <property type="match status" value="1"/>
</dbReference>
<accession>A0ABS5QHF3</accession>